<organism evidence="2 3">
    <name type="scientific">Mycobacterium colombiense</name>
    <dbReference type="NCBI Taxonomy" id="339268"/>
    <lineage>
        <taxon>Bacteria</taxon>
        <taxon>Bacillati</taxon>
        <taxon>Actinomycetota</taxon>
        <taxon>Actinomycetes</taxon>
        <taxon>Mycobacteriales</taxon>
        <taxon>Mycobacteriaceae</taxon>
        <taxon>Mycobacterium</taxon>
        <taxon>Mycobacterium avium complex (MAC)</taxon>
    </lineage>
</organism>
<protein>
    <submittedName>
        <fullName evidence="2">VOC family protein</fullName>
    </submittedName>
</protein>
<accession>A0A329LPN6</accession>
<dbReference type="Gene3D" id="3.10.180.10">
    <property type="entry name" value="2,3-Dihydroxybiphenyl 1,2-Dioxygenase, domain 1"/>
    <property type="match status" value="1"/>
</dbReference>
<reference evidence="2 3" key="1">
    <citation type="submission" date="2018-06" db="EMBL/GenBank/DDBJ databases">
        <title>NTM in soil in Japan.</title>
        <authorList>
            <person name="Ohya K."/>
        </authorList>
    </citation>
    <scope>NUCLEOTIDE SEQUENCE [LARGE SCALE GENOMIC DNA]</scope>
    <source>
        <strain evidence="2 3">GF28</strain>
    </source>
</reference>
<proteinExistence type="predicted"/>
<evidence type="ECO:0000313" key="2">
    <source>
        <dbReference type="EMBL" id="RAV09468.1"/>
    </source>
</evidence>
<dbReference type="RefSeq" id="WP_112633724.1">
    <property type="nucleotide sequence ID" value="NZ_QMEV01000031.1"/>
</dbReference>
<sequence length="162" mass="17355">MTAFALRPEDFYHTGIIVPDLEAAMARLSALAGYRWITPVSYTLPFRTTAGTHEITSTFVYSLQAPHVELIKEVPGTAWSAAPGNAIHHLGYWTDSLAESAKILEDNGFSFEATAGTAGPSSGDLALFAYYVDAAGTRIEIVDRALFPDFPAFLQAAAGPEA</sequence>
<name>A0A329LPN6_9MYCO</name>
<dbReference type="PROSITE" id="PS51819">
    <property type="entry name" value="VOC"/>
    <property type="match status" value="1"/>
</dbReference>
<evidence type="ECO:0000259" key="1">
    <source>
        <dbReference type="PROSITE" id="PS51819"/>
    </source>
</evidence>
<dbReference type="AlphaFoldDB" id="A0A329LPN6"/>
<dbReference type="EMBL" id="QMEV01000031">
    <property type="protein sequence ID" value="RAV09468.1"/>
    <property type="molecule type" value="Genomic_DNA"/>
</dbReference>
<comment type="caution">
    <text evidence="2">The sequence shown here is derived from an EMBL/GenBank/DDBJ whole genome shotgun (WGS) entry which is preliminary data.</text>
</comment>
<dbReference type="SUPFAM" id="SSF54593">
    <property type="entry name" value="Glyoxalase/Bleomycin resistance protein/Dihydroxybiphenyl dioxygenase"/>
    <property type="match status" value="1"/>
</dbReference>
<dbReference type="Pfam" id="PF13669">
    <property type="entry name" value="Glyoxalase_4"/>
    <property type="match status" value="1"/>
</dbReference>
<dbReference type="OrthoDB" id="5185674at2"/>
<gene>
    <name evidence="2" type="ORF">DQP57_15150</name>
</gene>
<feature type="domain" description="VOC" evidence="1">
    <location>
        <begin position="10"/>
        <end position="144"/>
    </location>
</feature>
<dbReference type="Proteomes" id="UP000250915">
    <property type="component" value="Unassembled WGS sequence"/>
</dbReference>
<dbReference type="InterPro" id="IPR029068">
    <property type="entry name" value="Glyas_Bleomycin-R_OHBP_Dase"/>
</dbReference>
<evidence type="ECO:0000313" key="3">
    <source>
        <dbReference type="Proteomes" id="UP000250915"/>
    </source>
</evidence>
<dbReference type="InterPro" id="IPR037523">
    <property type="entry name" value="VOC_core"/>
</dbReference>